<dbReference type="PANTHER" id="PTHR34584:SF1">
    <property type="entry name" value="NA(+)_H(+) ANTIPORTER SUBUNIT E1"/>
    <property type="match status" value="1"/>
</dbReference>
<evidence type="ECO:0000256" key="6">
    <source>
        <dbReference type="ARBA" id="ARBA00023136"/>
    </source>
</evidence>
<accession>A0A9X2KHA9</accession>
<evidence type="ECO:0000256" key="5">
    <source>
        <dbReference type="ARBA" id="ARBA00022989"/>
    </source>
</evidence>
<evidence type="ECO:0000256" key="1">
    <source>
        <dbReference type="ARBA" id="ARBA00004651"/>
    </source>
</evidence>
<dbReference type="AlphaFoldDB" id="A0A9X2KHA9"/>
<sequence length="120" mass="13335">MTWLSWPFRLLGFAAWYAGQLVTSNASVIADNLTPGQNSTPGIARMETRCRSELEVTLLAALITLTPGTLTMGTEVVGRRRTRVLYVHGLYSPDADRLRADLGEMERRMLRAVRRKGVAS</sequence>
<keyword evidence="6" id="KW-0472">Membrane</keyword>
<reference evidence="7" key="1">
    <citation type="submission" date="2022-06" db="EMBL/GenBank/DDBJ databases">
        <title>Rothia sp. isolated from sandalwood seedling.</title>
        <authorList>
            <person name="Tuikhar N."/>
            <person name="Kirdat K."/>
            <person name="Thorat V."/>
            <person name="Swetha P."/>
            <person name="Padma S."/>
            <person name="Sundararaj R."/>
            <person name="Yadav A."/>
        </authorList>
    </citation>
    <scope>NUCLEOTIDE SEQUENCE</scope>
    <source>
        <strain evidence="7">AR01</strain>
    </source>
</reference>
<dbReference type="PANTHER" id="PTHR34584">
    <property type="entry name" value="NA(+)/H(+) ANTIPORTER SUBUNIT E1"/>
    <property type="match status" value="1"/>
</dbReference>
<dbReference type="InterPro" id="IPR002758">
    <property type="entry name" value="Cation_antiport_E"/>
</dbReference>
<dbReference type="EMBL" id="JANAFB010000012">
    <property type="protein sequence ID" value="MCP3425662.1"/>
    <property type="molecule type" value="Genomic_DNA"/>
</dbReference>
<comment type="subcellular location">
    <subcellularLocation>
        <location evidence="1">Cell membrane</location>
        <topology evidence="1">Multi-pass membrane protein</topology>
    </subcellularLocation>
</comment>
<evidence type="ECO:0000256" key="2">
    <source>
        <dbReference type="ARBA" id="ARBA00006228"/>
    </source>
</evidence>
<comment type="similarity">
    <text evidence="2">Belongs to the CPA3 antiporters (TC 2.A.63) subunit E family.</text>
</comment>
<organism evidence="7 8">
    <name type="scientific">Rothia santali</name>
    <dbReference type="NCBI Taxonomy" id="2949643"/>
    <lineage>
        <taxon>Bacteria</taxon>
        <taxon>Bacillati</taxon>
        <taxon>Actinomycetota</taxon>
        <taxon>Actinomycetes</taxon>
        <taxon>Micrococcales</taxon>
        <taxon>Micrococcaceae</taxon>
        <taxon>Rothia</taxon>
    </lineage>
</organism>
<evidence type="ECO:0000256" key="4">
    <source>
        <dbReference type="ARBA" id="ARBA00022692"/>
    </source>
</evidence>
<keyword evidence="8" id="KW-1185">Reference proteome</keyword>
<comment type="caution">
    <text evidence="7">The sequence shown here is derived from an EMBL/GenBank/DDBJ whole genome shotgun (WGS) entry which is preliminary data.</text>
</comment>
<gene>
    <name evidence="7" type="ORF">NBM05_06450</name>
</gene>
<dbReference type="Pfam" id="PF01899">
    <property type="entry name" value="MNHE"/>
    <property type="match status" value="1"/>
</dbReference>
<protein>
    <submittedName>
        <fullName evidence="7">Na+/H+ antiporter subunit E</fullName>
    </submittedName>
</protein>
<dbReference type="GO" id="GO:0008324">
    <property type="term" value="F:monoatomic cation transmembrane transporter activity"/>
    <property type="evidence" value="ECO:0007669"/>
    <property type="project" value="InterPro"/>
</dbReference>
<evidence type="ECO:0000256" key="3">
    <source>
        <dbReference type="ARBA" id="ARBA00022475"/>
    </source>
</evidence>
<name>A0A9X2KHA9_9MICC</name>
<dbReference type="Proteomes" id="UP001139502">
    <property type="component" value="Unassembled WGS sequence"/>
</dbReference>
<evidence type="ECO:0000313" key="7">
    <source>
        <dbReference type="EMBL" id="MCP3425662.1"/>
    </source>
</evidence>
<proteinExistence type="inferred from homology"/>
<keyword evidence="3" id="KW-1003">Cell membrane</keyword>
<dbReference type="GO" id="GO:0005886">
    <property type="term" value="C:plasma membrane"/>
    <property type="evidence" value="ECO:0007669"/>
    <property type="project" value="UniProtKB-SubCell"/>
</dbReference>
<keyword evidence="4" id="KW-0812">Transmembrane</keyword>
<evidence type="ECO:0000313" key="8">
    <source>
        <dbReference type="Proteomes" id="UP001139502"/>
    </source>
</evidence>
<keyword evidence="5" id="KW-1133">Transmembrane helix</keyword>